<proteinExistence type="predicted"/>
<reference evidence="1" key="1">
    <citation type="journal article" date="2014" name="Int. J. Syst. Evol. Microbiol.">
        <title>Complete genome of a new Firmicutes species belonging to the dominant human colonic microbiota ('Ruminococcus bicirculans') reveals two chromosomes and a selective capacity to utilize plant glucans.</title>
        <authorList>
            <consortium name="NISC Comparative Sequencing Program"/>
            <person name="Wegmann U."/>
            <person name="Louis P."/>
            <person name="Goesmann A."/>
            <person name="Henrissat B."/>
            <person name="Duncan S.H."/>
            <person name="Flint H.J."/>
        </authorList>
    </citation>
    <scope>NUCLEOTIDE SEQUENCE</scope>
    <source>
        <strain evidence="1">NBRC 108219</strain>
    </source>
</reference>
<dbReference type="Proteomes" id="UP001161391">
    <property type="component" value="Unassembled WGS sequence"/>
</dbReference>
<dbReference type="PANTHER" id="PTHR28055">
    <property type="entry name" value="ALTERED INHERITANCE OF MITOCHONDRIA PROTEIN 41, MITOCHONDRIAL"/>
    <property type="match status" value="1"/>
</dbReference>
<reference evidence="1" key="2">
    <citation type="submission" date="2023-01" db="EMBL/GenBank/DDBJ databases">
        <title>Draft genome sequence of Algimonas ampicilliniresistens strain NBRC 108219.</title>
        <authorList>
            <person name="Sun Q."/>
            <person name="Mori K."/>
        </authorList>
    </citation>
    <scope>NUCLEOTIDE SEQUENCE</scope>
    <source>
        <strain evidence="1">NBRC 108219</strain>
    </source>
</reference>
<protein>
    <submittedName>
        <fullName evidence="1">Aspartyl-tRNA amidotransferase subunit B</fullName>
    </submittedName>
</protein>
<accession>A0ABQ5V4Y9</accession>
<dbReference type="EMBL" id="BSNK01000001">
    <property type="protein sequence ID" value="GLQ22608.1"/>
    <property type="molecule type" value="Genomic_DNA"/>
</dbReference>
<dbReference type="Pfam" id="PF09424">
    <property type="entry name" value="YqeY"/>
    <property type="match status" value="1"/>
</dbReference>
<organism evidence="1 2">
    <name type="scientific">Algimonas ampicilliniresistens</name>
    <dbReference type="NCBI Taxonomy" id="1298735"/>
    <lineage>
        <taxon>Bacteria</taxon>
        <taxon>Pseudomonadati</taxon>
        <taxon>Pseudomonadota</taxon>
        <taxon>Alphaproteobacteria</taxon>
        <taxon>Maricaulales</taxon>
        <taxon>Robiginitomaculaceae</taxon>
        <taxon>Algimonas</taxon>
    </lineage>
</organism>
<evidence type="ECO:0000313" key="1">
    <source>
        <dbReference type="EMBL" id="GLQ22608.1"/>
    </source>
</evidence>
<dbReference type="InterPro" id="IPR042184">
    <property type="entry name" value="YqeY/Aim41_N"/>
</dbReference>
<dbReference type="InterPro" id="IPR023168">
    <property type="entry name" value="GatB_Yqey_C_2"/>
</dbReference>
<keyword evidence="2" id="KW-1185">Reference proteome</keyword>
<comment type="caution">
    <text evidence="1">The sequence shown here is derived from an EMBL/GenBank/DDBJ whole genome shotgun (WGS) entry which is preliminary data.</text>
</comment>
<name>A0ABQ5V4Y9_9PROT</name>
<dbReference type="Gene3D" id="1.10.10.410">
    <property type="match status" value="1"/>
</dbReference>
<dbReference type="PANTHER" id="PTHR28055:SF1">
    <property type="entry name" value="ALTERED INHERITANCE OF MITOCHONDRIA PROTEIN 41, MITOCHONDRIAL"/>
    <property type="match status" value="1"/>
</dbReference>
<dbReference type="RefSeq" id="WP_284387110.1">
    <property type="nucleotide sequence ID" value="NZ_BSNK01000001.1"/>
</dbReference>
<sequence length="155" mass="17008">MSEPLRDQISASTKDAMREKATVRLSTLRLMSAAIKDRDIAARAADRCGGIDDSEILGILTKMVKQREDAAKTYDDNGRPELAEREREEIEVVRSFMPKPMSDDEIEATVSKIVETSGATCLKDMGKIMGQLKSGYAGRIDMGKAGAVVKRHLCS</sequence>
<dbReference type="SUPFAM" id="SSF89095">
    <property type="entry name" value="GatB/YqeY motif"/>
    <property type="match status" value="1"/>
</dbReference>
<dbReference type="Gene3D" id="1.10.1510.10">
    <property type="entry name" value="Uncharacterised protein YqeY/AIM41 PF09424, N-terminal domain"/>
    <property type="match status" value="1"/>
</dbReference>
<dbReference type="InterPro" id="IPR003789">
    <property type="entry name" value="Asn/Gln_tRNA_amidoTrase-B-like"/>
</dbReference>
<gene>
    <name evidence="1" type="ORF">GCM10007853_04820</name>
</gene>
<dbReference type="InterPro" id="IPR019004">
    <property type="entry name" value="YqeY/Aim41"/>
</dbReference>
<evidence type="ECO:0000313" key="2">
    <source>
        <dbReference type="Proteomes" id="UP001161391"/>
    </source>
</evidence>